<sequence>MTKEEMLRLLTAAYTGPGSAAEGTFAGDVLRSCADGMAQLWSMEIDGLERRAFVSSAVGEWLTAVCADRGCVRKEGETDEELRARTLAALAATPASGNADHYAAWCGQAADILRVKVLPLARGNGTVDIVAVGREGKAPGEAAIREAQAVVDRERPVGADARVIAAAETAVNVAASVTLMDGGSLEGVKTAFSQGLTAFFRDNALRTRVVSHGKALRLLLDCPGVADVSGFTMNGSGDSLTLTEGAVPVVGTLTLMEVKA</sequence>
<dbReference type="EMBL" id="BK015114">
    <property type="protein sequence ID" value="DAD91461.1"/>
    <property type="molecule type" value="Genomic_DNA"/>
</dbReference>
<evidence type="ECO:0000313" key="3">
    <source>
        <dbReference type="EMBL" id="DAD91461.1"/>
    </source>
</evidence>
<proteinExistence type="predicted"/>
<feature type="domain" description="Baseplate J-like central" evidence="1">
    <location>
        <begin position="94"/>
        <end position="165"/>
    </location>
</feature>
<accession>A0A8S5N9L0</accession>
<feature type="domain" description="Baseplate J-like C-terminal" evidence="2">
    <location>
        <begin position="171"/>
        <end position="255"/>
    </location>
</feature>
<reference evidence="3" key="1">
    <citation type="journal article" date="2021" name="Proc. Natl. Acad. Sci. U.S.A.">
        <title>A Catalog of Tens of Thousands of Viruses from Human Metagenomes Reveals Hidden Associations with Chronic Diseases.</title>
        <authorList>
            <person name="Tisza M.J."/>
            <person name="Buck C.B."/>
        </authorList>
    </citation>
    <scope>NUCLEOTIDE SEQUENCE</scope>
    <source>
        <strain evidence="3">CtUX613</strain>
    </source>
</reference>
<organism evidence="3">
    <name type="scientific">Myoviridae sp. ctUX613</name>
    <dbReference type="NCBI Taxonomy" id="2826660"/>
    <lineage>
        <taxon>Viruses</taxon>
        <taxon>Duplodnaviria</taxon>
        <taxon>Heunggongvirae</taxon>
        <taxon>Uroviricota</taxon>
        <taxon>Caudoviricetes</taxon>
    </lineage>
</organism>
<name>A0A8S5N9L0_9CAUD</name>
<dbReference type="Pfam" id="PF26078">
    <property type="entry name" value="Baseplate_J_M"/>
    <property type="match status" value="1"/>
</dbReference>
<dbReference type="Pfam" id="PF26079">
    <property type="entry name" value="Baseplate_J_C"/>
    <property type="match status" value="1"/>
</dbReference>
<protein>
    <submittedName>
        <fullName evidence="3">Baseplate J like protein</fullName>
    </submittedName>
</protein>
<evidence type="ECO:0000259" key="1">
    <source>
        <dbReference type="Pfam" id="PF26078"/>
    </source>
</evidence>
<evidence type="ECO:0000259" key="2">
    <source>
        <dbReference type="Pfam" id="PF26079"/>
    </source>
</evidence>
<dbReference type="InterPro" id="IPR058531">
    <property type="entry name" value="Baseplate_J_M"/>
</dbReference>
<dbReference type="InterPro" id="IPR058530">
    <property type="entry name" value="Baseplate_J-like_C"/>
</dbReference>